<dbReference type="InParanoid" id="A0A5F9C646"/>
<dbReference type="EMBL" id="AAGW02015001">
    <property type="status" value="NOT_ANNOTATED_CDS"/>
    <property type="molecule type" value="Genomic_DNA"/>
</dbReference>
<dbReference type="SMR" id="A0A5F9C646"/>
<dbReference type="GO" id="GO:0019213">
    <property type="term" value="F:deacetylase activity"/>
    <property type="evidence" value="ECO:0007669"/>
    <property type="project" value="Ensembl"/>
</dbReference>
<name>A0A5F9C646_RABIT</name>
<evidence type="ECO:0000259" key="5">
    <source>
        <dbReference type="Pfam" id="PF07859"/>
    </source>
</evidence>
<sequence length="554" mass="63071">MGLKTLCLGMFCVIFVSHIYTPLPANIEESWKVMVLDTIAKTCTFMAICFENIGIMRYEEFISMIFHLDYTEPQSDEYVTVTDTTFVDIPVRLYVPKRKSETPRRAVIYIHGGAFCFGSFKQTALDFLNRWTAKTLDAVVIGVDYRLAPQHHFPAQFEDCLTVVKYFLQDKILTKYRVDPTRICISGDSSGGALTAAVTQKALFAEYLGINDFMNTVKFLTSFQEVPPTSDENVTVTETTFNNIPVRVYVPKRKAKTLRRGLFFIHGGGWCLGSAAWFSYDLLSRRTADQLDTVVVSTNYRLAPEYHFPIQFEDVYDALKWFLRQDVLEKYGVDPERVGVSGDSAGGNLAAAVAQELIKDPDVKIKLKTQSLIYPALQTLDMDLPSYRENAQFPILPKSFMVRLWSEYFTTDGSFEKAMLLNQHVPVESSHLFKFTNWSSLLPDKFKKGHVYNTPTYGSSELAKKYPGFLDVRAAPLLADDAQLRGLPLTYIVTCQYDVLRDDGVMYVTRLRNAGVQVTHNHIEDGFHGALSYNGFKTGYRVEKQYFSWLRENL</sequence>
<dbReference type="PROSITE" id="PS01174">
    <property type="entry name" value="LIPASE_GDXG_SER"/>
    <property type="match status" value="2"/>
</dbReference>
<dbReference type="InterPro" id="IPR013094">
    <property type="entry name" value="AB_hydrolase_3"/>
</dbReference>
<comment type="similarity">
    <text evidence="1">Belongs to the 'GDXG' lipolytic enzyme family.</text>
</comment>
<feature type="signal peptide" evidence="4">
    <location>
        <begin position="1"/>
        <end position="18"/>
    </location>
</feature>
<dbReference type="FunCoup" id="A0A5F9C646">
    <property type="interactions" value="91"/>
</dbReference>
<evidence type="ECO:0000256" key="1">
    <source>
        <dbReference type="ARBA" id="ARBA00010515"/>
    </source>
</evidence>
<dbReference type="EMBL" id="AAGW02015007">
    <property type="status" value="NOT_ANNOTATED_CDS"/>
    <property type="molecule type" value="Genomic_DNA"/>
</dbReference>
<dbReference type="EMBL" id="AAGW02015002">
    <property type="status" value="NOT_ANNOTATED_CDS"/>
    <property type="molecule type" value="Genomic_DNA"/>
</dbReference>
<dbReference type="EMBL" id="AAGW02015005">
    <property type="status" value="NOT_ANNOTATED_CDS"/>
    <property type="molecule type" value="Genomic_DNA"/>
</dbReference>
<feature type="domain" description="Alpha/beta hydrolase fold-3" evidence="5">
    <location>
        <begin position="262"/>
        <end position="413"/>
    </location>
</feature>
<protein>
    <submittedName>
        <fullName evidence="6">Arylacetamide deacetylase</fullName>
    </submittedName>
</protein>
<reference evidence="6" key="3">
    <citation type="submission" date="2025-09" db="UniProtKB">
        <authorList>
            <consortium name="Ensembl"/>
        </authorList>
    </citation>
    <scope>IDENTIFICATION</scope>
    <source>
        <strain evidence="6">Thorbecke</strain>
    </source>
</reference>
<dbReference type="SUPFAM" id="SSF53474">
    <property type="entry name" value="alpha/beta-Hydrolases"/>
    <property type="match status" value="2"/>
</dbReference>
<dbReference type="Pfam" id="PF07859">
    <property type="entry name" value="Abhydrolase_3"/>
    <property type="match status" value="3"/>
</dbReference>
<dbReference type="Gene3D" id="3.40.50.1820">
    <property type="entry name" value="alpha/beta hydrolase"/>
    <property type="match status" value="2"/>
</dbReference>
<organism evidence="6 7">
    <name type="scientific">Oryctolagus cuniculus</name>
    <name type="common">Rabbit</name>
    <dbReference type="NCBI Taxonomy" id="9986"/>
    <lineage>
        <taxon>Eukaryota</taxon>
        <taxon>Metazoa</taxon>
        <taxon>Chordata</taxon>
        <taxon>Craniata</taxon>
        <taxon>Vertebrata</taxon>
        <taxon>Euteleostomi</taxon>
        <taxon>Mammalia</taxon>
        <taxon>Eutheria</taxon>
        <taxon>Euarchontoglires</taxon>
        <taxon>Glires</taxon>
        <taxon>Lagomorpha</taxon>
        <taxon>Leporidae</taxon>
        <taxon>Oryctolagus</taxon>
    </lineage>
</organism>
<dbReference type="EMBL" id="AAGW02015004">
    <property type="status" value="NOT_ANNOTATED_CDS"/>
    <property type="molecule type" value="Genomic_DNA"/>
</dbReference>
<reference evidence="6" key="2">
    <citation type="submission" date="2025-08" db="UniProtKB">
        <authorList>
            <consortium name="Ensembl"/>
        </authorList>
    </citation>
    <scope>IDENTIFICATION</scope>
    <source>
        <strain evidence="6">Thorbecke</strain>
    </source>
</reference>
<feature type="active site" evidence="3">
    <location>
        <position position="344"/>
    </location>
</feature>
<dbReference type="PANTHER" id="PTHR48081:SF28">
    <property type="entry name" value="ALPHA_BETA HYDROLASE FOLD-3 DOMAIN-CONTAINING PROTEIN"/>
    <property type="match status" value="1"/>
</dbReference>
<evidence type="ECO:0000256" key="3">
    <source>
        <dbReference type="PROSITE-ProRule" id="PRU10038"/>
    </source>
</evidence>
<dbReference type="GO" id="GO:0005789">
    <property type="term" value="C:endoplasmic reticulum membrane"/>
    <property type="evidence" value="ECO:0007669"/>
    <property type="project" value="Ensembl"/>
</dbReference>
<dbReference type="Ensembl" id="ENSOCUT00000041786.1">
    <property type="protein sequence ID" value="ENSOCUP00000029194.1"/>
    <property type="gene ID" value="ENSOCUG00000005368.3"/>
</dbReference>
<feature type="domain" description="Alpha/beta hydrolase fold-3" evidence="5">
    <location>
        <begin position="107"/>
        <end position="203"/>
    </location>
</feature>
<dbReference type="Bgee" id="ENSOCUG00000005368">
    <property type="expression patterns" value="Expressed in liver and 17 other cell types or tissues"/>
</dbReference>
<keyword evidence="7" id="KW-1185">Reference proteome</keyword>
<evidence type="ECO:0000313" key="7">
    <source>
        <dbReference type="Proteomes" id="UP000001811"/>
    </source>
</evidence>
<evidence type="ECO:0000313" key="6">
    <source>
        <dbReference type="Ensembl" id="ENSOCUP00000029194.1"/>
    </source>
</evidence>
<dbReference type="GO" id="GO:0017171">
    <property type="term" value="F:serine hydrolase activity"/>
    <property type="evidence" value="ECO:0007669"/>
    <property type="project" value="Ensembl"/>
</dbReference>
<keyword evidence="4" id="KW-0732">Signal</keyword>
<keyword evidence="2" id="KW-0378">Hydrolase</keyword>
<evidence type="ECO:0000256" key="2">
    <source>
        <dbReference type="ARBA" id="ARBA00022801"/>
    </source>
</evidence>
<dbReference type="InterPro" id="IPR050300">
    <property type="entry name" value="GDXG_lipolytic_enzyme"/>
</dbReference>
<dbReference type="PANTHER" id="PTHR48081">
    <property type="entry name" value="AB HYDROLASE SUPERFAMILY PROTEIN C4A8.06C"/>
    <property type="match status" value="1"/>
</dbReference>
<dbReference type="Proteomes" id="UP000001811">
    <property type="component" value="Chromosome 14"/>
</dbReference>
<feature type="active site" evidence="3">
    <location>
        <position position="189"/>
    </location>
</feature>
<evidence type="ECO:0000256" key="4">
    <source>
        <dbReference type="SAM" id="SignalP"/>
    </source>
</evidence>
<feature type="domain" description="Alpha/beta hydrolase fold-3" evidence="5">
    <location>
        <begin position="470"/>
        <end position="530"/>
    </location>
</feature>
<gene>
    <name evidence="6" type="primary">AADAC</name>
</gene>
<proteinExistence type="inferred from homology"/>
<dbReference type="EMBL" id="AAGW02015003">
    <property type="status" value="NOT_ANNOTATED_CDS"/>
    <property type="molecule type" value="Genomic_DNA"/>
</dbReference>
<dbReference type="InterPro" id="IPR033140">
    <property type="entry name" value="Lipase_GDXG_put_SER_AS"/>
</dbReference>
<dbReference type="GeneTree" id="ENSGT00940000155975"/>
<reference evidence="6 7" key="1">
    <citation type="journal article" date="2011" name="Nature">
        <title>A high-resolution map of human evolutionary constraint using 29 mammals.</title>
        <authorList>
            <person name="Lindblad-Toh K."/>
            <person name="Garber M."/>
            <person name="Zuk O."/>
            <person name="Lin M.F."/>
            <person name="Parker B.J."/>
            <person name="Washietl S."/>
            <person name="Kheradpour P."/>
            <person name="Ernst J."/>
            <person name="Jordan G."/>
            <person name="Mauceli E."/>
            <person name="Ward L.D."/>
            <person name="Lowe C.B."/>
            <person name="Holloway A.K."/>
            <person name="Clamp M."/>
            <person name="Gnerre S."/>
            <person name="Alfoldi J."/>
            <person name="Beal K."/>
            <person name="Chang J."/>
            <person name="Clawson H."/>
            <person name="Cuff J."/>
            <person name="Di Palma F."/>
            <person name="Fitzgerald S."/>
            <person name="Flicek P."/>
            <person name="Guttman M."/>
            <person name="Hubisz M.J."/>
            <person name="Jaffe D.B."/>
            <person name="Jungreis I."/>
            <person name="Kent W.J."/>
            <person name="Kostka D."/>
            <person name="Lara M."/>
            <person name="Martins A.L."/>
            <person name="Massingham T."/>
            <person name="Moltke I."/>
            <person name="Raney B.J."/>
            <person name="Rasmussen M.D."/>
            <person name="Robinson J."/>
            <person name="Stark A."/>
            <person name="Vilella A.J."/>
            <person name="Wen J."/>
            <person name="Xie X."/>
            <person name="Zody M.C."/>
            <person name="Baldwin J."/>
            <person name="Bloom T."/>
            <person name="Chin C.W."/>
            <person name="Heiman D."/>
            <person name="Nicol R."/>
            <person name="Nusbaum C."/>
            <person name="Young S."/>
            <person name="Wilkinson J."/>
            <person name="Worley K.C."/>
            <person name="Kovar C.L."/>
            <person name="Muzny D.M."/>
            <person name="Gibbs R.A."/>
            <person name="Cree A."/>
            <person name="Dihn H.H."/>
            <person name="Fowler G."/>
            <person name="Jhangiani S."/>
            <person name="Joshi V."/>
            <person name="Lee S."/>
            <person name="Lewis L.R."/>
            <person name="Nazareth L.V."/>
            <person name="Okwuonu G."/>
            <person name="Santibanez J."/>
            <person name="Warren W.C."/>
            <person name="Mardis E.R."/>
            <person name="Weinstock G.M."/>
            <person name="Wilson R.K."/>
            <person name="Delehaunty K."/>
            <person name="Dooling D."/>
            <person name="Fronik C."/>
            <person name="Fulton L."/>
            <person name="Fulton B."/>
            <person name="Graves T."/>
            <person name="Minx P."/>
            <person name="Sodergren E."/>
            <person name="Birney E."/>
            <person name="Margulies E.H."/>
            <person name="Herrero J."/>
            <person name="Green E.D."/>
            <person name="Haussler D."/>
            <person name="Siepel A."/>
            <person name="Goldman N."/>
            <person name="Pollard K.S."/>
            <person name="Pedersen J.S."/>
            <person name="Lander E.S."/>
            <person name="Kellis M."/>
        </authorList>
    </citation>
    <scope>NUCLEOTIDE SEQUENCE [LARGE SCALE GENOMIC DNA]</scope>
    <source>
        <strain evidence="6 7">Thorbecke inbred</strain>
    </source>
</reference>
<dbReference type="AlphaFoldDB" id="A0A5F9C646"/>
<dbReference type="EMBL" id="AAGW02015006">
    <property type="status" value="NOT_ANNOTATED_CDS"/>
    <property type="molecule type" value="Genomic_DNA"/>
</dbReference>
<feature type="chain" id="PRO_5023847918" evidence="4">
    <location>
        <begin position="19"/>
        <end position="554"/>
    </location>
</feature>
<dbReference type="InterPro" id="IPR029058">
    <property type="entry name" value="AB_hydrolase_fold"/>
</dbReference>
<accession>A0A5F9C646</accession>